<gene>
    <name evidence="2" type="ORF">FRUB_04949</name>
</gene>
<name>A0A225DY55_9BACT</name>
<feature type="region of interest" description="Disordered" evidence="1">
    <location>
        <begin position="205"/>
        <end position="231"/>
    </location>
</feature>
<feature type="compositionally biased region" description="Basic and acidic residues" evidence="1">
    <location>
        <begin position="219"/>
        <end position="231"/>
    </location>
</feature>
<dbReference type="EMBL" id="NIDE01000007">
    <property type="protein sequence ID" value="OWK41057.1"/>
    <property type="molecule type" value="Genomic_DNA"/>
</dbReference>
<proteinExistence type="predicted"/>
<evidence type="ECO:0000313" key="2">
    <source>
        <dbReference type="EMBL" id="OWK41057.1"/>
    </source>
</evidence>
<protein>
    <submittedName>
        <fullName evidence="2">Uncharacterized protein</fullName>
    </submittedName>
</protein>
<dbReference type="Proteomes" id="UP000214646">
    <property type="component" value="Unassembled WGS sequence"/>
</dbReference>
<accession>A0A225DY55</accession>
<evidence type="ECO:0000256" key="1">
    <source>
        <dbReference type="SAM" id="MobiDB-lite"/>
    </source>
</evidence>
<keyword evidence="3" id="KW-1185">Reference proteome</keyword>
<organism evidence="2 3">
    <name type="scientific">Fimbriiglobus ruber</name>
    <dbReference type="NCBI Taxonomy" id="1908690"/>
    <lineage>
        <taxon>Bacteria</taxon>
        <taxon>Pseudomonadati</taxon>
        <taxon>Planctomycetota</taxon>
        <taxon>Planctomycetia</taxon>
        <taxon>Gemmatales</taxon>
        <taxon>Gemmataceae</taxon>
        <taxon>Fimbriiglobus</taxon>
    </lineage>
</organism>
<comment type="caution">
    <text evidence="2">The sequence shown here is derived from an EMBL/GenBank/DDBJ whole genome shotgun (WGS) entry which is preliminary data.</text>
</comment>
<reference evidence="3" key="1">
    <citation type="submission" date="2017-06" db="EMBL/GenBank/DDBJ databases">
        <title>Genome analysis of Fimbriiglobus ruber SP5, the first member of the order Planctomycetales with confirmed chitinolytic capability.</title>
        <authorList>
            <person name="Ravin N.V."/>
            <person name="Rakitin A.L."/>
            <person name="Ivanova A.A."/>
            <person name="Beletsky A.V."/>
            <person name="Kulichevskaya I.S."/>
            <person name="Mardanov A.V."/>
            <person name="Dedysh S.N."/>
        </authorList>
    </citation>
    <scope>NUCLEOTIDE SEQUENCE [LARGE SCALE GENOMIC DNA]</scope>
    <source>
        <strain evidence="3">SP5</strain>
    </source>
</reference>
<sequence>MDMLLYEKADQAQALLAETGLDCWLAFARETDLHPDPGVEQVVGAGVVRNSAFLFGAGGERVAVVANFDTSAVRAKGVFREVIGYDEDIRDPLLRAAGTITSPLSLQSLAWLVASAGDHIMHPTPLHQCRCPDCLQATDHPNKEVHRQLNLLLSRLNEQQRRWLAAWEAQRIGHGGDRLVSSITGLHVQTIRRGRQELGSAFANLPPGRVRRPGAGRPPLEKKIRSWSETW</sequence>
<dbReference type="AlphaFoldDB" id="A0A225DY55"/>
<evidence type="ECO:0000313" key="3">
    <source>
        <dbReference type="Proteomes" id="UP000214646"/>
    </source>
</evidence>